<evidence type="ECO:0000313" key="3">
    <source>
        <dbReference type="Proteomes" id="UP001592530"/>
    </source>
</evidence>
<sequence length="79" mass="8972">MDPASDHWRRSWVELIGETTGRGVVVQRARIVSEPVSEYIRYEHAGSGSLPLRKLTRWSERPGPRDHACFAALRCPRGT</sequence>
<evidence type="ECO:0000313" key="2">
    <source>
        <dbReference type="EMBL" id="MFC1435590.1"/>
    </source>
</evidence>
<gene>
    <name evidence="2" type="ORF">ACEZDB_33620</name>
</gene>
<dbReference type="Pfam" id="PF21806">
    <property type="entry name" value="DUF6879"/>
    <property type="match status" value="1"/>
</dbReference>
<dbReference type="InterPro" id="IPR049244">
    <property type="entry name" value="DUF6879"/>
</dbReference>
<organism evidence="2 3">
    <name type="scientific">Streptacidiphilus alkalitolerans</name>
    <dbReference type="NCBI Taxonomy" id="3342712"/>
    <lineage>
        <taxon>Bacteria</taxon>
        <taxon>Bacillati</taxon>
        <taxon>Actinomycetota</taxon>
        <taxon>Actinomycetes</taxon>
        <taxon>Kitasatosporales</taxon>
        <taxon>Streptomycetaceae</taxon>
        <taxon>Streptacidiphilus</taxon>
    </lineage>
</organism>
<feature type="domain" description="DUF6879" evidence="1">
    <location>
        <begin position="4"/>
        <end position="45"/>
    </location>
</feature>
<reference evidence="2 3" key="1">
    <citation type="submission" date="2024-09" db="EMBL/GenBank/DDBJ databases">
        <authorList>
            <person name="Lee S.D."/>
        </authorList>
    </citation>
    <scope>NUCLEOTIDE SEQUENCE [LARGE SCALE GENOMIC DNA]</scope>
    <source>
        <strain evidence="2 3">N1-3</strain>
    </source>
</reference>
<name>A0ABV6XBD4_9ACTN</name>
<dbReference type="EMBL" id="JBHEZY010000020">
    <property type="protein sequence ID" value="MFC1435590.1"/>
    <property type="molecule type" value="Genomic_DNA"/>
</dbReference>
<evidence type="ECO:0000259" key="1">
    <source>
        <dbReference type="Pfam" id="PF21806"/>
    </source>
</evidence>
<dbReference type="RefSeq" id="WP_380558877.1">
    <property type="nucleotide sequence ID" value="NZ_JBHEZY010000020.1"/>
</dbReference>
<dbReference type="Proteomes" id="UP001592530">
    <property type="component" value="Unassembled WGS sequence"/>
</dbReference>
<proteinExistence type="predicted"/>
<comment type="caution">
    <text evidence="2">The sequence shown here is derived from an EMBL/GenBank/DDBJ whole genome shotgun (WGS) entry which is preliminary data.</text>
</comment>
<protein>
    <submittedName>
        <fullName evidence="2">DUF6879 family protein</fullName>
    </submittedName>
</protein>
<accession>A0ABV6XBD4</accession>